<dbReference type="PANTHER" id="PTHR23404">
    <property type="entry name" value="MOLYBDOPTERIN SYNTHASE RELATED"/>
    <property type="match status" value="1"/>
</dbReference>
<dbReference type="Pfam" id="PF02391">
    <property type="entry name" value="MoaE"/>
    <property type="match status" value="1"/>
</dbReference>
<proteinExistence type="predicted"/>
<protein>
    <submittedName>
        <fullName evidence="1">Molybdopterin synthase catalytic subunit</fullName>
    </submittedName>
</protein>
<reference evidence="1 2" key="1">
    <citation type="submission" date="2019-05" db="EMBL/GenBank/DDBJ databases">
        <title>Another draft genome of Portunus trituberculatus and its Hox gene families provides insights of decapod evolution.</title>
        <authorList>
            <person name="Jeong J.-H."/>
            <person name="Song I."/>
            <person name="Kim S."/>
            <person name="Choi T."/>
            <person name="Kim D."/>
            <person name="Ryu S."/>
            <person name="Kim W."/>
        </authorList>
    </citation>
    <scope>NUCLEOTIDE SEQUENCE [LARGE SCALE GENOMIC DNA]</scope>
    <source>
        <tissue evidence="1">Muscle</tissue>
    </source>
</reference>
<organism evidence="1 2">
    <name type="scientific">Portunus trituberculatus</name>
    <name type="common">Swimming crab</name>
    <name type="synonym">Neptunus trituberculatus</name>
    <dbReference type="NCBI Taxonomy" id="210409"/>
    <lineage>
        <taxon>Eukaryota</taxon>
        <taxon>Metazoa</taxon>
        <taxon>Ecdysozoa</taxon>
        <taxon>Arthropoda</taxon>
        <taxon>Crustacea</taxon>
        <taxon>Multicrustacea</taxon>
        <taxon>Malacostraca</taxon>
        <taxon>Eumalacostraca</taxon>
        <taxon>Eucarida</taxon>
        <taxon>Decapoda</taxon>
        <taxon>Pleocyemata</taxon>
        <taxon>Brachyura</taxon>
        <taxon>Eubrachyura</taxon>
        <taxon>Portunoidea</taxon>
        <taxon>Portunidae</taxon>
        <taxon>Portuninae</taxon>
        <taxon>Portunus</taxon>
    </lineage>
</organism>
<dbReference type="EMBL" id="VSRR010000441">
    <property type="protein sequence ID" value="MPC15606.1"/>
    <property type="molecule type" value="Genomic_DNA"/>
</dbReference>
<comment type="caution">
    <text evidence="1">The sequence shown here is derived from an EMBL/GenBank/DDBJ whole genome shotgun (WGS) entry which is preliminary data.</text>
</comment>
<dbReference type="InterPro" id="IPR003448">
    <property type="entry name" value="Mopterin_biosynth_MoaE"/>
</dbReference>
<dbReference type="OrthoDB" id="5531344at2759"/>
<sequence>MPAQFEDSRGGLSGAAQVNNTSWIVGVMSSKLIRLGLVPVTESSVIIAVSSEHRRESLEAVTFLIDGLKAKVPIWKKELYSDGTGSLSEERNVEIRPPVKRIREENEFLNESMKDSNTLEEKTDLDPTYVQIILSKEEIFSHNSINWSNKN</sequence>
<gene>
    <name evidence="1" type="primary">MOCS2_0</name>
    <name evidence="1" type="ORF">E2C01_008405</name>
</gene>
<dbReference type="SUPFAM" id="SSF54690">
    <property type="entry name" value="Molybdopterin synthase subunit MoaE"/>
    <property type="match status" value="1"/>
</dbReference>
<dbReference type="Gene3D" id="3.90.1170.40">
    <property type="entry name" value="Molybdopterin biosynthesis MoaE subunit"/>
    <property type="match status" value="1"/>
</dbReference>
<dbReference type="GO" id="GO:0006777">
    <property type="term" value="P:Mo-molybdopterin cofactor biosynthetic process"/>
    <property type="evidence" value="ECO:0007669"/>
    <property type="project" value="InterPro"/>
</dbReference>
<evidence type="ECO:0000313" key="2">
    <source>
        <dbReference type="Proteomes" id="UP000324222"/>
    </source>
</evidence>
<keyword evidence="2" id="KW-1185">Reference proteome</keyword>
<dbReference type="AlphaFoldDB" id="A0A5B7D4K2"/>
<dbReference type="InterPro" id="IPR036563">
    <property type="entry name" value="MoaE_sf"/>
</dbReference>
<dbReference type="Proteomes" id="UP000324222">
    <property type="component" value="Unassembled WGS sequence"/>
</dbReference>
<name>A0A5B7D4K2_PORTR</name>
<accession>A0A5B7D4K2</accession>
<evidence type="ECO:0000313" key="1">
    <source>
        <dbReference type="EMBL" id="MPC15606.1"/>
    </source>
</evidence>